<evidence type="ECO:0000313" key="2">
    <source>
        <dbReference type="EMBL" id="CUA75704.1"/>
    </source>
</evidence>
<feature type="domain" description="DDE-1" evidence="1">
    <location>
        <begin position="144"/>
        <end position="311"/>
    </location>
</feature>
<dbReference type="PANTHER" id="PTHR19303:SF73">
    <property type="entry name" value="PROTEIN PDC2"/>
    <property type="match status" value="1"/>
</dbReference>
<dbReference type="InterPro" id="IPR004875">
    <property type="entry name" value="DDE_SF_endonuclease_dom"/>
</dbReference>
<organism evidence="2 3">
    <name type="scientific">Rhizoctonia solani</name>
    <dbReference type="NCBI Taxonomy" id="456999"/>
    <lineage>
        <taxon>Eukaryota</taxon>
        <taxon>Fungi</taxon>
        <taxon>Dikarya</taxon>
        <taxon>Basidiomycota</taxon>
        <taxon>Agaricomycotina</taxon>
        <taxon>Agaricomycetes</taxon>
        <taxon>Cantharellales</taxon>
        <taxon>Ceratobasidiaceae</taxon>
        <taxon>Rhizoctonia</taxon>
    </lineage>
</organism>
<dbReference type="GO" id="GO:0003677">
    <property type="term" value="F:DNA binding"/>
    <property type="evidence" value="ECO:0007669"/>
    <property type="project" value="TreeGrafter"/>
</dbReference>
<name>A0A0K6GBF9_9AGAM</name>
<dbReference type="Pfam" id="PF03184">
    <property type="entry name" value="DDE_1"/>
    <property type="match status" value="1"/>
</dbReference>
<gene>
    <name evidence="2" type="ORF">RSOLAG22IIIB_11934</name>
</gene>
<dbReference type="AlphaFoldDB" id="A0A0K6GBF9"/>
<evidence type="ECO:0000259" key="1">
    <source>
        <dbReference type="Pfam" id="PF03184"/>
    </source>
</evidence>
<accession>A0A0K6GBF9</accession>
<dbReference type="InterPro" id="IPR050863">
    <property type="entry name" value="CenT-Element_Derived"/>
</dbReference>
<evidence type="ECO:0000313" key="3">
    <source>
        <dbReference type="Proteomes" id="UP000044841"/>
    </source>
</evidence>
<proteinExistence type="predicted"/>
<reference evidence="2 3" key="1">
    <citation type="submission" date="2015-07" db="EMBL/GenBank/DDBJ databases">
        <authorList>
            <person name="Noorani M."/>
        </authorList>
    </citation>
    <scope>NUCLEOTIDE SEQUENCE [LARGE SCALE GENOMIC DNA]</scope>
    <source>
        <strain evidence="2">BBA 69670</strain>
    </source>
</reference>
<protein>
    <submittedName>
        <fullName evidence="2">Tigger transposable element-derived protein 4 [Mus musculus]</fullName>
    </submittedName>
</protein>
<dbReference type="Proteomes" id="UP000044841">
    <property type="component" value="Unassembled WGS sequence"/>
</dbReference>
<sequence length="392" mass="44174">MGFSTFAQSTLSGYLKDESQIQYYANTRPMHGKLKRKISVKLPQAREFCGKFNIPKDKIPAFSNGWLTRLKARFGLRVFKFHGEAASAPVETIQGEMARLTGIMQPYNPDDIFSVDETALFFRLQPSEGLATGHTAGIKADKIRLTYLLGANMSGSEKSEPLVIGRAKRPRCFEGVDGTDLGFYYFWHSTAWMVRSIWQKFLSDLNTRMMRENRHVLLIVDNGSSHSHDASEYSNLHVEFLAPNLTAWIQPMDAGIIRCFKAHYRNGFTRLALERDNAGIDKIYNIDQLQAMKLAATAWDSVTPRTITNCWRHAGLALPTSPDTEAHIDNTLDAEVAAQHEARELQDEVARRPNLLEPEFSQMMEALTLSHPTEQEMTDAEIVDSINVVAST</sequence>
<dbReference type="PANTHER" id="PTHR19303">
    <property type="entry name" value="TRANSPOSON"/>
    <property type="match status" value="1"/>
</dbReference>
<keyword evidence="3" id="KW-1185">Reference proteome</keyword>
<dbReference type="EMBL" id="CYGV01001594">
    <property type="protein sequence ID" value="CUA75704.1"/>
    <property type="molecule type" value="Genomic_DNA"/>
</dbReference>
<dbReference type="GO" id="GO:0005634">
    <property type="term" value="C:nucleus"/>
    <property type="evidence" value="ECO:0007669"/>
    <property type="project" value="TreeGrafter"/>
</dbReference>